<dbReference type="InterPro" id="IPR000238">
    <property type="entry name" value="RbfA"/>
</dbReference>
<protein>
    <recommendedName>
        <fullName evidence="2">Ribosome-binding factor A</fullName>
    </recommendedName>
</protein>
<dbReference type="SUPFAM" id="SSF89919">
    <property type="entry name" value="Ribosome-binding factor A, RbfA"/>
    <property type="match status" value="1"/>
</dbReference>
<name>A0A382LYP6_9ZZZZ</name>
<dbReference type="EMBL" id="UINC01090055">
    <property type="protein sequence ID" value="SVC41663.1"/>
    <property type="molecule type" value="Genomic_DNA"/>
</dbReference>
<proteinExistence type="inferred from homology"/>
<evidence type="ECO:0000313" key="1">
    <source>
        <dbReference type="EMBL" id="SVC41663.1"/>
    </source>
</evidence>
<dbReference type="HAMAP" id="MF_00003">
    <property type="entry name" value="RbfA"/>
    <property type="match status" value="1"/>
</dbReference>
<gene>
    <name evidence="1" type="ORF">METZ01_LOCUS294517</name>
</gene>
<dbReference type="GO" id="GO:0043024">
    <property type="term" value="F:ribosomal small subunit binding"/>
    <property type="evidence" value="ECO:0007669"/>
    <property type="project" value="TreeGrafter"/>
</dbReference>
<sequence>MREFSDIVRGLKDPRVRFVTVVDTDVSPDLRYATMYVSVIGSEEARIGATKALQGATAYIRREVARRLPMRYAPEISVTYDETAERAARLTLLIDRANAGEATAVEDAESPS</sequence>
<dbReference type="InterPro" id="IPR015946">
    <property type="entry name" value="KH_dom-like_a/b"/>
</dbReference>
<dbReference type="NCBIfam" id="TIGR00082">
    <property type="entry name" value="rbfA"/>
    <property type="match status" value="1"/>
</dbReference>
<organism evidence="1">
    <name type="scientific">marine metagenome</name>
    <dbReference type="NCBI Taxonomy" id="408172"/>
    <lineage>
        <taxon>unclassified sequences</taxon>
        <taxon>metagenomes</taxon>
        <taxon>ecological metagenomes</taxon>
    </lineage>
</organism>
<evidence type="ECO:0008006" key="2">
    <source>
        <dbReference type="Google" id="ProtNLM"/>
    </source>
</evidence>
<reference evidence="1" key="1">
    <citation type="submission" date="2018-05" db="EMBL/GenBank/DDBJ databases">
        <authorList>
            <person name="Lanie J.A."/>
            <person name="Ng W.-L."/>
            <person name="Kazmierczak K.M."/>
            <person name="Andrzejewski T.M."/>
            <person name="Davidsen T.M."/>
            <person name="Wayne K.J."/>
            <person name="Tettelin H."/>
            <person name="Glass J.I."/>
            <person name="Rusch D."/>
            <person name="Podicherti R."/>
            <person name="Tsui H.-C.T."/>
            <person name="Winkler M.E."/>
        </authorList>
    </citation>
    <scope>NUCLEOTIDE SEQUENCE</scope>
</reference>
<dbReference type="PANTHER" id="PTHR33515:SF1">
    <property type="entry name" value="RIBOSOME-BINDING FACTOR A, CHLOROPLASTIC-RELATED"/>
    <property type="match status" value="1"/>
</dbReference>
<dbReference type="GO" id="GO:0005829">
    <property type="term" value="C:cytosol"/>
    <property type="evidence" value="ECO:0007669"/>
    <property type="project" value="TreeGrafter"/>
</dbReference>
<accession>A0A382LYP6</accession>
<dbReference type="GO" id="GO:0006364">
    <property type="term" value="P:rRNA processing"/>
    <property type="evidence" value="ECO:0007669"/>
    <property type="project" value="InterPro"/>
</dbReference>
<dbReference type="PANTHER" id="PTHR33515">
    <property type="entry name" value="RIBOSOME-BINDING FACTOR A, CHLOROPLASTIC-RELATED"/>
    <property type="match status" value="1"/>
</dbReference>
<dbReference type="InterPro" id="IPR023799">
    <property type="entry name" value="RbfA_dom_sf"/>
</dbReference>
<dbReference type="AlphaFoldDB" id="A0A382LYP6"/>
<dbReference type="Gene3D" id="3.30.300.20">
    <property type="match status" value="1"/>
</dbReference>
<dbReference type="Pfam" id="PF02033">
    <property type="entry name" value="RBFA"/>
    <property type="match status" value="1"/>
</dbReference>